<sequence length="16" mass="1824">MPPPKPSYMTVYQDLG</sequence>
<accession>A0A0E9PP78</accession>
<reference evidence="1" key="2">
    <citation type="journal article" date="2015" name="Fish Shellfish Immunol.">
        <title>Early steps in the European eel (Anguilla anguilla)-Vibrio vulnificus interaction in the gills: Role of the RtxA13 toxin.</title>
        <authorList>
            <person name="Callol A."/>
            <person name="Pajuelo D."/>
            <person name="Ebbesson L."/>
            <person name="Teles M."/>
            <person name="MacKenzie S."/>
            <person name="Amaro C."/>
        </authorList>
    </citation>
    <scope>NUCLEOTIDE SEQUENCE</scope>
</reference>
<protein>
    <submittedName>
        <fullName evidence="1">Uncharacterized protein</fullName>
    </submittedName>
</protein>
<name>A0A0E9PP78_ANGAN</name>
<organism evidence="1">
    <name type="scientific">Anguilla anguilla</name>
    <name type="common">European freshwater eel</name>
    <name type="synonym">Muraena anguilla</name>
    <dbReference type="NCBI Taxonomy" id="7936"/>
    <lineage>
        <taxon>Eukaryota</taxon>
        <taxon>Metazoa</taxon>
        <taxon>Chordata</taxon>
        <taxon>Craniata</taxon>
        <taxon>Vertebrata</taxon>
        <taxon>Euteleostomi</taxon>
        <taxon>Actinopterygii</taxon>
        <taxon>Neopterygii</taxon>
        <taxon>Teleostei</taxon>
        <taxon>Anguilliformes</taxon>
        <taxon>Anguillidae</taxon>
        <taxon>Anguilla</taxon>
    </lineage>
</organism>
<reference evidence="1" key="1">
    <citation type="submission" date="2014-11" db="EMBL/GenBank/DDBJ databases">
        <authorList>
            <person name="Amaro Gonzalez C."/>
        </authorList>
    </citation>
    <scope>NUCLEOTIDE SEQUENCE</scope>
</reference>
<dbReference type="EMBL" id="GBXM01102146">
    <property type="protein sequence ID" value="JAH06431.1"/>
    <property type="molecule type" value="Transcribed_RNA"/>
</dbReference>
<dbReference type="AlphaFoldDB" id="A0A0E9PP78"/>
<evidence type="ECO:0000313" key="1">
    <source>
        <dbReference type="EMBL" id="JAH06431.1"/>
    </source>
</evidence>
<proteinExistence type="predicted"/>